<keyword evidence="8" id="KW-0808">Transferase</keyword>
<keyword evidence="19" id="KW-0812">Transmembrane</keyword>
<evidence type="ECO:0000256" key="6">
    <source>
        <dbReference type="ARBA" id="ARBA00022553"/>
    </source>
</evidence>
<dbReference type="EC" id="2.7.11.1" evidence="3"/>
<evidence type="ECO:0000256" key="5">
    <source>
        <dbReference type="ARBA" id="ARBA00022527"/>
    </source>
</evidence>
<evidence type="ECO:0000256" key="14">
    <source>
        <dbReference type="ARBA" id="ARBA00023170"/>
    </source>
</evidence>
<evidence type="ECO:0000256" key="10">
    <source>
        <dbReference type="ARBA" id="ARBA00022737"/>
    </source>
</evidence>
<accession>A0AAV1SG53</accession>
<dbReference type="Gene3D" id="3.30.200.20">
    <property type="entry name" value="Phosphorylase Kinase, domain 1"/>
    <property type="match status" value="1"/>
</dbReference>
<dbReference type="EMBL" id="CAWUPB010001184">
    <property type="protein sequence ID" value="CAK7350346.1"/>
    <property type="molecule type" value="Genomic_DNA"/>
</dbReference>
<comment type="caution">
    <text evidence="21">The sequence shown here is derived from an EMBL/GenBank/DDBJ whole genome shotgun (WGS) entry which is preliminary data.</text>
</comment>
<evidence type="ECO:0000256" key="8">
    <source>
        <dbReference type="ARBA" id="ARBA00022679"/>
    </source>
</evidence>
<keyword evidence="11" id="KW-0547">Nucleotide-binding</keyword>
<name>A0AAV1SG53_9ROSI</name>
<evidence type="ECO:0000256" key="1">
    <source>
        <dbReference type="ARBA" id="ARBA00004191"/>
    </source>
</evidence>
<dbReference type="Proteomes" id="UP001314170">
    <property type="component" value="Unassembled WGS sequence"/>
</dbReference>
<comment type="subcellular location">
    <subcellularLocation>
        <location evidence="2">Membrane</location>
        <topology evidence="2">Single-pass type I membrane protein</topology>
    </subcellularLocation>
    <subcellularLocation>
        <location evidence="1">Secreted</location>
        <location evidence="1">Cell wall</location>
    </subcellularLocation>
</comment>
<evidence type="ECO:0000259" key="20">
    <source>
        <dbReference type="Pfam" id="PF11721"/>
    </source>
</evidence>
<feature type="domain" description="Malectin" evidence="20">
    <location>
        <begin position="318"/>
        <end position="501"/>
    </location>
</feature>
<dbReference type="Pfam" id="PF11721">
    <property type="entry name" value="Malectin"/>
    <property type="match status" value="1"/>
</dbReference>
<keyword evidence="13 19" id="KW-0472">Membrane</keyword>
<evidence type="ECO:0000256" key="4">
    <source>
        <dbReference type="ARBA" id="ARBA00022512"/>
    </source>
</evidence>
<dbReference type="InterPro" id="IPR032675">
    <property type="entry name" value="LRR_dom_sf"/>
</dbReference>
<evidence type="ECO:0000256" key="7">
    <source>
        <dbReference type="ARBA" id="ARBA00022614"/>
    </source>
</evidence>
<dbReference type="InterPro" id="IPR001611">
    <property type="entry name" value="Leu-rich_rpt"/>
</dbReference>
<keyword evidence="4" id="KW-0964">Secreted</keyword>
<evidence type="ECO:0000256" key="13">
    <source>
        <dbReference type="ARBA" id="ARBA00023136"/>
    </source>
</evidence>
<dbReference type="Gene3D" id="3.80.10.10">
    <property type="entry name" value="Ribonuclease Inhibitor"/>
    <property type="match status" value="3"/>
</dbReference>
<evidence type="ECO:0000256" key="19">
    <source>
        <dbReference type="SAM" id="Phobius"/>
    </source>
</evidence>
<keyword evidence="6" id="KW-0597">Phosphoprotein</keyword>
<evidence type="ECO:0000256" key="18">
    <source>
        <dbReference type="ARBA" id="ARBA00048679"/>
    </source>
</evidence>
<protein>
    <recommendedName>
        <fullName evidence="3">non-specific serine/threonine protein kinase</fullName>
        <ecNumber evidence="3">2.7.11.1</ecNumber>
    </recommendedName>
</protein>
<keyword evidence="10" id="KW-0677">Repeat</keyword>
<dbReference type="Pfam" id="PF00560">
    <property type="entry name" value="LRR_1"/>
    <property type="match status" value="1"/>
</dbReference>
<evidence type="ECO:0000313" key="22">
    <source>
        <dbReference type="Proteomes" id="UP001314170"/>
    </source>
</evidence>
<dbReference type="AlphaFoldDB" id="A0AAV1SG53"/>
<keyword evidence="15" id="KW-0325">Glycoprotein</keyword>
<keyword evidence="5" id="KW-0418">Kinase</keyword>
<keyword evidence="5" id="KW-0723">Serine/threonine-protein kinase</keyword>
<dbReference type="PANTHER" id="PTHR48006">
    <property type="entry name" value="LEUCINE-RICH REPEAT-CONTAINING PROTEIN DDB_G0281931-RELATED"/>
    <property type="match status" value="1"/>
</dbReference>
<organism evidence="21 22">
    <name type="scientific">Dovyalis caffra</name>
    <dbReference type="NCBI Taxonomy" id="77055"/>
    <lineage>
        <taxon>Eukaryota</taxon>
        <taxon>Viridiplantae</taxon>
        <taxon>Streptophyta</taxon>
        <taxon>Embryophyta</taxon>
        <taxon>Tracheophyta</taxon>
        <taxon>Spermatophyta</taxon>
        <taxon>Magnoliopsida</taxon>
        <taxon>eudicotyledons</taxon>
        <taxon>Gunneridae</taxon>
        <taxon>Pentapetalae</taxon>
        <taxon>rosids</taxon>
        <taxon>fabids</taxon>
        <taxon>Malpighiales</taxon>
        <taxon>Salicaceae</taxon>
        <taxon>Flacourtieae</taxon>
        <taxon>Dovyalis</taxon>
    </lineage>
</organism>
<dbReference type="Pfam" id="PF13855">
    <property type="entry name" value="LRR_8"/>
    <property type="match status" value="2"/>
</dbReference>
<keyword evidence="14" id="KW-0675">Receptor</keyword>
<dbReference type="InterPro" id="IPR021720">
    <property type="entry name" value="Malectin_dom"/>
</dbReference>
<keyword evidence="4" id="KW-0134">Cell wall</keyword>
<dbReference type="PANTHER" id="PTHR48006:SF44">
    <property type="entry name" value="PROTEIN KINASE DOMAIN-CONTAINING PROTEIN"/>
    <property type="match status" value="1"/>
</dbReference>
<evidence type="ECO:0000256" key="2">
    <source>
        <dbReference type="ARBA" id="ARBA00004479"/>
    </source>
</evidence>
<evidence type="ECO:0000256" key="9">
    <source>
        <dbReference type="ARBA" id="ARBA00022729"/>
    </source>
</evidence>
<dbReference type="GO" id="GO:0016020">
    <property type="term" value="C:membrane"/>
    <property type="evidence" value="ECO:0007669"/>
    <property type="project" value="UniProtKB-SubCell"/>
</dbReference>
<evidence type="ECO:0000313" key="21">
    <source>
        <dbReference type="EMBL" id="CAK7350346.1"/>
    </source>
</evidence>
<dbReference type="GO" id="GO:0005524">
    <property type="term" value="F:ATP binding"/>
    <property type="evidence" value="ECO:0007669"/>
    <property type="project" value="UniProtKB-KW"/>
</dbReference>
<reference evidence="21 22" key="1">
    <citation type="submission" date="2024-01" db="EMBL/GenBank/DDBJ databases">
        <authorList>
            <person name="Waweru B."/>
        </authorList>
    </citation>
    <scope>NUCLEOTIDE SEQUENCE [LARGE SCALE GENOMIC DNA]</scope>
</reference>
<evidence type="ECO:0000256" key="12">
    <source>
        <dbReference type="ARBA" id="ARBA00022840"/>
    </source>
</evidence>
<dbReference type="FunFam" id="3.80.10.10:FF:000400">
    <property type="entry name" value="Nuclear pore complex protein NUP107"/>
    <property type="match status" value="1"/>
</dbReference>
<proteinExistence type="inferred from homology"/>
<evidence type="ECO:0000256" key="17">
    <source>
        <dbReference type="ARBA" id="ARBA00047899"/>
    </source>
</evidence>
<keyword evidence="19" id="KW-1133">Transmembrane helix</keyword>
<comment type="catalytic activity">
    <reaction evidence="18">
        <text>L-seryl-[protein] + ATP = O-phospho-L-seryl-[protein] + ADP + H(+)</text>
        <dbReference type="Rhea" id="RHEA:17989"/>
        <dbReference type="Rhea" id="RHEA-COMP:9863"/>
        <dbReference type="Rhea" id="RHEA-COMP:11604"/>
        <dbReference type="ChEBI" id="CHEBI:15378"/>
        <dbReference type="ChEBI" id="CHEBI:29999"/>
        <dbReference type="ChEBI" id="CHEBI:30616"/>
        <dbReference type="ChEBI" id="CHEBI:83421"/>
        <dbReference type="ChEBI" id="CHEBI:456216"/>
        <dbReference type="EC" id="2.7.11.1"/>
    </reaction>
</comment>
<comment type="similarity">
    <text evidence="16">Belongs to the polygalacturonase-inhibiting protein family.</text>
</comment>
<comment type="catalytic activity">
    <reaction evidence="17">
        <text>L-threonyl-[protein] + ATP = O-phospho-L-threonyl-[protein] + ADP + H(+)</text>
        <dbReference type="Rhea" id="RHEA:46608"/>
        <dbReference type="Rhea" id="RHEA-COMP:11060"/>
        <dbReference type="Rhea" id="RHEA-COMP:11605"/>
        <dbReference type="ChEBI" id="CHEBI:15378"/>
        <dbReference type="ChEBI" id="CHEBI:30013"/>
        <dbReference type="ChEBI" id="CHEBI:30616"/>
        <dbReference type="ChEBI" id="CHEBI:61977"/>
        <dbReference type="ChEBI" id="CHEBI:456216"/>
        <dbReference type="EC" id="2.7.11.1"/>
    </reaction>
</comment>
<feature type="transmembrane region" description="Helical" evidence="19">
    <location>
        <begin position="516"/>
        <end position="538"/>
    </location>
</feature>
<evidence type="ECO:0000256" key="16">
    <source>
        <dbReference type="ARBA" id="ARBA00038043"/>
    </source>
</evidence>
<sequence>MNALHQQKLIANALSETTLSVTLQTCQRLRGEIPPETANLRYLEILNLSENELHGTIPTSFSNLSRLTTLVLSQNKLEGAIPNVIGDMKSLNYMDLRNNLLSGGIPPEFGNVTTLVKLDLSDNHLSGVLPNELGRLVNLTHLVLVNNEFSGALPKSFAELKKMVHLFITGNNFAGKIPEYIANWENLRVLGLMGNSFEGPFPDALSSLNLTTLHVADLASSEGRDFPFPNISGMTSLAWLTLRNCSITGLIPEFILQMTSLYYLDISENSFESAPMQQRGISSNINTFACCTEASNLSMAWQRNDYSCHSDKPLNDHLYINSGGVGMLANGVYYEADSQPDGGSTFVLSDDKNWGYNSMGIFLGAEHDQYTMSVEKPLCGISGDSAPLYKTARVSPISLKYYGFCMKNRKYKVKLHFAEIVYGENRDPSSKGKRLFDVAIQDKKVQENFNIREVAKGVNGSVTLDFIATVKNNRLEIHLYWSGKGSISSPMEYYGPLVSAISVSPAPRKSGRKPSAMSIAALICSALLFPLLVVVAICKMGWLGGKGKFHIEELKCVELIPAGSFNFRQIKAATQNFSPSNKIGEGGFGPVFKAYVLQEKGELISLVDPILGCDYSVKQAMIILDLAMLCTNPSPTLRPTMSEVVKILEGKIKMKAPSFNVPYSADDFAKAKAVACLIPRVRSGNNSTGKSSNAVSYDVVSRDEDAYGIFEDCSSEMVDKTDSLTK</sequence>
<keyword evidence="12" id="KW-0067">ATP-binding</keyword>
<gene>
    <name evidence="21" type="ORF">DCAF_LOCUS23074</name>
</gene>
<keyword evidence="7" id="KW-0433">Leucine-rich repeat</keyword>
<dbReference type="FunFam" id="3.80.10.10:FF:000041">
    <property type="entry name" value="LRR receptor-like serine/threonine-protein kinase ERECTA"/>
    <property type="match status" value="1"/>
</dbReference>
<evidence type="ECO:0000256" key="11">
    <source>
        <dbReference type="ARBA" id="ARBA00022741"/>
    </source>
</evidence>
<keyword evidence="22" id="KW-1185">Reference proteome</keyword>
<evidence type="ECO:0000256" key="15">
    <source>
        <dbReference type="ARBA" id="ARBA00023180"/>
    </source>
</evidence>
<dbReference type="GO" id="GO:0004674">
    <property type="term" value="F:protein serine/threonine kinase activity"/>
    <property type="evidence" value="ECO:0007669"/>
    <property type="project" value="UniProtKB-KW"/>
</dbReference>
<dbReference type="SUPFAM" id="SSF52058">
    <property type="entry name" value="L domain-like"/>
    <property type="match status" value="1"/>
</dbReference>
<dbReference type="Gene3D" id="2.60.120.430">
    <property type="entry name" value="Galactose-binding lectin"/>
    <property type="match status" value="1"/>
</dbReference>
<keyword evidence="9" id="KW-0732">Signal</keyword>
<dbReference type="InterPro" id="IPR051824">
    <property type="entry name" value="LRR_Rcpt-Like_S/T_Kinase"/>
</dbReference>
<evidence type="ECO:0000256" key="3">
    <source>
        <dbReference type="ARBA" id="ARBA00012513"/>
    </source>
</evidence>